<dbReference type="AlphaFoldDB" id="A0AAX3YCD9"/>
<reference evidence="3" key="2">
    <citation type="submission" date="2023-07" db="EMBL/GenBank/DDBJ databases">
        <title>Genomic analysis of Rhodococcus opacus VOC-14 with glycol ethers degradation activity.</title>
        <authorList>
            <person name="Narkevich D.A."/>
            <person name="Hlushen A.M."/>
            <person name="Akhremchuk A.E."/>
            <person name="Sikolenko M.A."/>
            <person name="Valentovich L.N."/>
        </authorList>
    </citation>
    <scope>NUCLEOTIDE SEQUENCE</scope>
    <source>
        <strain evidence="3">VOC-14</strain>
    </source>
</reference>
<feature type="transmembrane region" description="Helical" evidence="1">
    <location>
        <begin position="20"/>
        <end position="40"/>
    </location>
</feature>
<keyword evidence="1" id="KW-0812">Transmembrane</keyword>
<dbReference type="Proteomes" id="UP001066327">
    <property type="component" value="Unassembled WGS sequence"/>
</dbReference>
<feature type="transmembrane region" description="Helical" evidence="1">
    <location>
        <begin position="46"/>
        <end position="63"/>
    </location>
</feature>
<keyword evidence="1" id="KW-1133">Transmembrane helix</keyword>
<evidence type="ECO:0000313" key="5">
    <source>
        <dbReference type="Proteomes" id="UP001231166"/>
    </source>
</evidence>
<proteinExistence type="predicted"/>
<evidence type="ECO:0000313" key="2">
    <source>
        <dbReference type="EMBL" id="MCZ4583100.1"/>
    </source>
</evidence>
<evidence type="ECO:0000256" key="1">
    <source>
        <dbReference type="SAM" id="Phobius"/>
    </source>
</evidence>
<accession>A0AAX3YCD9</accession>
<name>A0AAX3YCD9_RHOOP</name>
<keyword evidence="1" id="KW-0472">Membrane</keyword>
<dbReference type="EMBL" id="JAPWIS010000002">
    <property type="protein sequence ID" value="MCZ4583100.1"/>
    <property type="molecule type" value="Genomic_DNA"/>
</dbReference>
<protein>
    <submittedName>
        <fullName evidence="3">Uncharacterized protein</fullName>
    </submittedName>
</protein>
<dbReference type="EMBL" id="CP130953">
    <property type="protein sequence ID" value="WLF45699.1"/>
    <property type="molecule type" value="Genomic_DNA"/>
</dbReference>
<gene>
    <name evidence="2" type="ORF">O4328_05240</name>
    <name evidence="3" type="ORF">Q5707_27950</name>
</gene>
<reference evidence="2" key="1">
    <citation type="submission" date="2022-12" db="EMBL/GenBank/DDBJ databases">
        <authorList>
            <person name="Krivoruchko A.V."/>
            <person name="Elkin A."/>
        </authorList>
    </citation>
    <scope>NUCLEOTIDE SEQUENCE</scope>
    <source>
        <strain evidence="2">IEGM 249</strain>
    </source>
</reference>
<organism evidence="3 5">
    <name type="scientific">Rhodococcus opacus</name>
    <name type="common">Nocardia opaca</name>
    <dbReference type="NCBI Taxonomy" id="37919"/>
    <lineage>
        <taxon>Bacteria</taxon>
        <taxon>Bacillati</taxon>
        <taxon>Actinomycetota</taxon>
        <taxon>Actinomycetes</taxon>
        <taxon>Mycobacteriales</taxon>
        <taxon>Nocardiaceae</taxon>
        <taxon>Rhodococcus</taxon>
    </lineage>
</organism>
<evidence type="ECO:0000313" key="4">
    <source>
        <dbReference type="Proteomes" id="UP001066327"/>
    </source>
</evidence>
<dbReference type="Proteomes" id="UP001231166">
    <property type="component" value="Chromosome"/>
</dbReference>
<sequence>MDWPVCAQCIERQRRWRGAALATLVGFLVAVVVLFIAAQSAEKNEAVLSLTFFAAFGLLLGAAKLNQRATLFTGATLNADGTAVVVAQAHPEFARQV</sequence>
<keyword evidence="4" id="KW-1185">Reference proteome</keyword>
<dbReference type="RefSeq" id="WP_005254066.1">
    <property type="nucleotide sequence ID" value="NZ_CAJUXZ010000001.1"/>
</dbReference>
<evidence type="ECO:0000313" key="3">
    <source>
        <dbReference type="EMBL" id="WLF45699.1"/>
    </source>
</evidence>